<keyword evidence="1" id="KW-0378">Hydrolase</keyword>
<dbReference type="GO" id="GO:0000287">
    <property type="term" value="F:magnesium ion binding"/>
    <property type="evidence" value="ECO:0007669"/>
    <property type="project" value="InterPro"/>
</dbReference>
<accession>A0A563VQW8</accession>
<dbReference type="GO" id="GO:0009036">
    <property type="term" value="F:type II site-specific deoxyribonuclease activity"/>
    <property type="evidence" value="ECO:0007669"/>
    <property type="project" value="InterPro"/>
</dbReference>
<protein>
    <submittedName>
        <fullName evidence="1">Restriction endonuclease</fullName>
    </submittedName>
</protein>
<dbReference type="Proteomes" id="UP000320055">
    <property type="component" value="Unassembled WGS sequence"/>
</dbReference>
<dbReference type="EMBL" id="CAACVJ010000135">
    <property type="protein sequence ID" value="VEP13790.1"/>
    <property type="molecule type" value="Genomic_DNA"/>
</dbReference>
<gene>
    <name evidence="1" type="ORF">H1P_220031</name>
</gene>
<dbReference type="RefSeq" id="WP_222426934.1">
    <property type="nucleotide sequence ID" value="NZ_LR213783.1"/>
</dbReference>
<dbReference type="InterPro" id="IPR015278">
    <property type="entry name" value="BglII-like"/>
</dbReference>
<keyword evidence="1" id="KW-0540">Nuclease</keyword>
<reference evidence="1 2" key="1">
    <citation type="submission" date="2019-01" db="EMBL/GenBank/DDBJ databases">
        <authorList>
            <person name="Brito A."/>
        </authorList>
    </citation>
    <scope>NUCLEOTIDE SEQUENCE [LARGE SCALE GENOMIC DNA]</scope>
    <source>
        <strain evidence="1">1</strain>
    </source>
</reference>
<keyword evidence="2" id="KW-1185">Reference proteome</keyword>
<organism evidence="1 2">
    <name type="scientific">Hyella patelloides LEGE 07179</name>
    <dbReference type="NCBI Taxonomy" id="945734"/>
    <lineage>
        <taxon>Bacteria</taxon>
        <taxon>Bacillati</taxon>
        <taxon>Cyanobacteriota</taxon>
        <taxon>Cyanophyceae</taxon>
        <taxon>Pleurocapsales</taxon>
        <taxon>Hyellaceae</taxon>
        <taxon>Hyella</taxon>
    </lineage>
</organism>
<name>A0A563VQW8_9CYAN</name>
<dbReference type="Gene3D" id="3.40.91.20">
    <property type="match status" value="1"/>
</dbReference>
<keyword evidence="1" id="KW-0255">Endonuclease</keyword>
<sequence length="153" mass="18057">MIIGGLYSFKNGKEIIEQKFPNELQEVQIIIQSIDAQQLKNKTSKEKTMQGRMLYSPPGLNKAFKSEFDRRNWYKEKIYCDYQDYNYYAPGFNPYVPSGRQKLYREMDFLKNRVGVEVQFGKYAFMAYNVCAKMTIFHNLDFIDVGIEIVPLK</sequence>
<evidence type="ECO:0000313" key="2">
    <source>
        <dbReference type="Proteomes" id="UP000320055"/>
    </source>
</evidence>
<dbReference type="GO" id="GO:0009307">
    <property type="term" value="P:DNA restriction-modification system"/>
    <property type="evidence" value="ECO:0007669"/>
    <property type="project" value="InterPro"/>
</dbReference>
<dbReference type="InterPro" id="IPR011338">
    <property type="entry name" value="BamHI/BglII/BstY"/>
</dbReference>
<evidence type="ECO:0000313" key="1">
    <source>
        <dbReference type="EMBL" id="VEP13790.1"/>
    </source>
</evidence>
<dbReference type="SUPFAM" id="SSF52980">
    <property type="entry name" value="Restriction endonuclease-like"/>
    <property type="match status" value="1"/>
</dbReference>
<dbReference type="AlphaFoldDB" id="A0A563VQW8"/>
<dbReference type="Pfam" id="PF09195">
    <property type="entry name" value="Endonuc-BglII"/>
    <property type="match status" value="1"/>
</dbReference>
<proteinExistence type="predicted"/>
<dbReference type="GO" id="GO:0003677">
    <property type="term" value="F:DNA binding"/>
    <property type="evidence" value="ECO:0007669"/>
    <property type="project" value="InterPro"/>
</dbReference>
<dbReference type="InterPro" id="IPR011335">
    <property type="entry name" value="Restrct_endonuc-II-like"/>
</dbReference>